<accession>A0A9Q1Q661</accession>
<reference evidence="1" key="1">
    <citation type="submission" date="2022-04" db="EMBL/GenBank/DDBJ databases">
        <title>Carnegiea gigantea Genome sequencing and assembly v2.</title>
        <authorList>
            <person name="Copetti D."/>
            <person name="Sanderson M.J."/>
            <person name="Burquez A."/>
            <person name="Wojciechowski M.F."/>
        </authorList>
    </citation>
    <scope>NUCLEOTIDE SEQUENCE</scope>
    <source>
        <strain evidence="1">SGP5-SGP5p</strain>
        <tissue evidence="1">Aerial part</tissue>
    </source>
</reference>
<evidence type="ECO:0000313" key="1">
    <source>
        <dbReference type="EMBL" id="KAJ8430034.1"/>
    </source>
</evidence>
<comment type="caution">
    <text evidence="1">The sequence shown here is derived from an EMBL/GenBank/DDBJ whole genome shotgun (WGS) entry which is preliminary data.</text>
</comment>
<dbReference type="EMBL" id="JAKOGI010000833">
    <property type="protein sequence ID" value="KAJ8430034.1"/>
    <property type="molecule type" value="Genomic_DNA"/>
</dbReference>
<dbReference type="AlphaFoldDB" id="A0A9Q1Q661"/>
<name>A0A9Q1Q661_9CARY</name>
<dbReference type="Proteomes" id="UP001153076">
    <property type="component" value="Unassembled WGS sequence"/>
</dbReference>
<gene>
    <name evidence="1" type="ORF">Cgig2_010963</name>
</gene>
<protein>
    <submittedName>
        <fullName evidence="1">Uncharacterized protein</fullName>
    </submittedName>
</protein>
<proteinExistence type="predicted"/>
<keyword evidence="2" id="KW-1185">Reference proteome</keyword>
<evidence type="ECO:0000313" key="2">
    <source>
        <dbReference type="Proteomes" id="UP001153076"/>
    </source>
</evidence>
<sequence length="158" mass="17832">MSKKVLSHVYHSGGFERMPHLVYYEGDISEFESDVKKLSVDNIRDNIVALGYLKRNIKAIYLSNPNLGFEESLVEISSETNYVCLYVEHNDEAKSDSGDSDAMVDDDFKEYGSDVDDKEAARIIKKKQKLDKDYIADLKALSDEGVEFISGGNVFDDI</sequence>
<organism evidence="1 2">
    <name type="scientific">Carnegiea gigantea</name>
    <dbReference type="NCBI Taxonomy" id="171969"/>
    <lineage>
        <taxon>Eukaryota</taxon>
        <taxon>Viridiplantae</taxon>
        <taxon>Streptophyta</taxon>
        <taxon>Embryophyta</taxon>
        <taxon>Tracheophyta</taxon>
        <taxon>Spermatophyta</taxon>
        <taxon>Magnoliopsida</taxon>
        <taxon>eudicotyledons</taxon>
        <taxon>Gunneridae</taxon>
        <taxon>Pentapetalae</taxon>
        <taxon>Caryophyllales</taxon>
        <taxon>Cactineae</taxon>
        <taxon>Cactaceae</taxon>
        <taxon>Cactoideae</taxon>
        <taxon>Echinocereeae</taxon>
        <taxon>Carnegiea</taxon>
    </lineage>
</organism>